<dbReference type="EMBL" id="CP041694">
    <property type="protein sequence ID" value="QDP75952.1"/>
    <property type="molecule type" value="Genomic_DNA"/>
</dbReference>
<keyword evidence="2" id="KW-1185">Reference proteome</keyword>
<dbReference type="Pfam" id="PF15588">
    <property type="entry name" value="Imm10"/>
    <property type="match status" value="1"/>
</dbReference>
<organism evidence="1 2">
    <name type="scientific">Cellulosimicrobium cellulans</name>
    <name type="common">Arthrobacter luteus</name>
    <dbReference type="NCBI Taxonomy" id="1710"/>
    <lineage>
        <taxon>Bacteria</taxon>
        <taxon>Bacillati</taxon>
        <taxon>Actinomycetota</taxon>
        <taxon>Actinomycetes</taxon>
        <taxon>Micrococcales</taxon>
        <taxon>Promicromonosporaceae</taxon>
        <taxon>Cellulosimicrobium</taxon>
    </lineage>
</organism>
<dbReference type="Proteomes" id="UP000319068">
    <property type="component" value="Chromosome"/>
</dbReference>
<gene>
    <name evidence="1" type="ORF">FOG94_13245</name>
</gene>
<evidence type="ECO:0000313" key="1">
    <source>
        <dbReference type="EMBL" id="QDP75952.1"/>
    </source>
</evidence>
<evidence type="ECO:0000313" key="2">
    <source>
        <dbReference type="Proteomes" id="UP000319068"/>
    </source>
</evidence>
<accession>A0ABX5XCK1</accession>
<proteinExistence type="predicted"/>
<sequence length="184" mass="20022">MPPATPPTTTMLRAPSGSDGWVVEPGVEGIMLRRYPGGYRRWQAASVRGRSLVSHVGGPGPCGRYGRIVAVIRVGFTRSIKDDYEAIVLLDVESGDTIEFQRSLTHDPQDVRFGMDTYAIVRGGAAVHYGGLVRFDVRGYVLALELDPEAAEVLELPDLLELTVDGAAAEIIEQHLPRILAPTR</sequence>
<name>A0ABX5XCK1_CELCE</name>
<protein>
    <submittedName>
        <fullName evidence="1">Uncharacterized protein</fullName>
    </submittedName>
</protein>
<reference evidence="1 2" key="1">
    <citation type="submission" date="2019-07" db="EMBL/GenBank/DDBJ databases">
        <title>Complete Genome Sequence and Methylome Analysis of Arthrobacter luteus NEB113.</title>
        <authorList>
            <person name="Fomenkov A."/>
            <person name="Anton B.P."/>
            <person name="Vincze T."/>
            <person name="Roberts R.J."/>
        </authorList>
    </citation>
    <scope>NUCLEOTIDE SEQUENCE [LARGE SCALE GENOMIC DNA]</scope>
    <source>
        <strain evidence="1 2">NEB113</strain>
    </source>
</reference>
<dbReference type="InterPro" id="IPR028962">
    <property type="entry name" value="Imm10"/>
</dbReference>